<dbReference type="GeneID" id="75829844"/>
<dbReference type="InterPro" id="IPR037673">
    <property type="entry name" value="MSC/AndL"/>
</dbReference>
<dbReference type="SUPFAM" id="SSF81330">
    <property type="entry name" value="Gated mechanosensitive channel"/>
    <property type="match status" value="1"/>
</dbReference>
<dbReference type="Pfam" id="PF01741">
    <property type="entry name" value="MscL"/>
    <property type="match status" value="1"/>
</dbReference>
<evidence type="ECO:0000256" key="3">
    <source>
        <dbReference type="ARBA" id="ARBA00022989"/>
    </source>
</evidence>
<dbReference type="GO" id="GO:0016020">
    <property type="term" value="C:membrane"/>
    <property type="evidence" value="ECO:0007669"/>
    <property type="project" value="UniProtKB-SubCell"/>
</dbReference>
<evidence type="ECO:0000313" key="5">
    <source>
        <dbReference type="EMBL" id="KAI6778336.1"/>
    </source>
</evidence>
<keyword evidence="6" id="KW-1185">Reference proteome</keyword>
<proteinExistence type="predicted"/>
<reference evidence="5" key="2">
    <citation type="submission" date="2022-07" db="EMBL/GenBank/DDBJ databases">
        <authorList>
            <person name="Goncalves M.F.M."/>
            <person name="Hilario S."/>
            <person name="Van De Peer Y."/>
            <person name="Esteves A.C."/>
            <person name="Alves A."/>
        </authorList>
    </citation>
    <scope>NUCLEOTIDE SEQUENCE</scope>
    <source>
        <strain evidence="5">MUM 19.33</strain>
    </source>
</reference>
<accession>A0A9P9XVA3</accession>
<name>A0A9P9XVA3_9HYPO</name>
<dbReference type="AlphaFoldDB" id="A0A9P9XVA3"/>
<evidence type="ECO:0000256" key="4">
    <source>
        <dbReference type="ARBA" id="ARBA00023136"/>
    </source>
</evidence>
<dbReference type="Gene3D" id="1.10.1200.120">
    <property type="entry name" value="Large-conductance mechanosensitive channel, MscL, domain 1"/>
    <property type="match status" value="1"/>
</dbReference>
<dbReference type="GO" id="GO:0008381">
    <property type="term" value="F:mechanosensitive monoatomic ion channel activity"/>
    <property type="evidence" value="ECO:0007669"/>
    <property type="project" value="TreeGrafter"/>
</dbReference>
<dbReference type="Proteomes" id="UP001055219">
    <property type="component" value="Unassembled WGS sequence"/>
</dbReference>
<keyword evidence="3" id="KW-1133">Transmembrane helix</keyword>
<dbReference type="EMBL" id="JAGIXG020000072">
    <property type="protein sequence ID" value="KAI6778336.1"/>
    <property type="molecule type" value="Genomic_DNA"/>
</dbReference>
<dbReference type="InterPro" id="IPR036019">
    <property type="entry name" value="MscL_channel"/>
</dbReference>
<sequence length="133" mass="14385">MRLCSKNTGVNGCTVNASPARDALVERSARKVKRRWDGFVDFALEGNVLQIAFGLILASIFTDLIKSFVGDILMSPISVLLPINKNFQENFAVLRGGDSYDPEKGYNTPAQALEDGAVVMTYGYVSSGSDSKS</sequence>
<protein>
    <submittedName>
        <fullName evidence="5">Large-conductance mechanosensitive channel</fullName>
    </submittedName>
</protein>
<keyword evidence="2" id="KW-0812">Transmembrane</keyword>
<evidence type="ECO:0000256" key="2">
    <source>
        <dbReference type="ARBA" id="ARBA00022692"/>
    </source>
</evidence>
<dbReference type="RefSeq" id="XP_051359192.1">
    <property type="nucleotide sequence ID" value="XM_051509840.1"/>
</dbReference>
<organism evidence="5 6">
    <name type="scientific">Emericellopsis cladophorae</name>
    <dbReference type="NCBI Taxonomy" id="2686198"/>
    <lineage>
        <taxon>Eukaryota</taxon>
        <taxon>Fungi</taxon>
        <taxon>Dikarya</taxon>
        <taxon>Ascomycota</taxon>
        <taxon>Pezizomycotina</taxon>
        <taxon>Sordariomycetes</taxon>
        <taxon>Hypocreomycetidae</taxon>
        <taxon>Hypocreales</taxon>
        <taxon>Bionectriaceae</taxon>
        <taxon>Emericellopsis</taxon>
    </lineage>
</organism>
<comment type="caution">
    <text evidence="5">The sequence shown here is derived from an EMBL/GenBank/DDBJ whole genome shotgun (WGS) entry which is preliminary data.</text>
</comment>
<gene>
    <name evidence="5" type="ORF">J7T54_003343</name>
</gene>
<evidence type="ECO:0000313" key="6">
    <source>
        <dbReference type="Proteomes" id="UP001055219"/>
    </source>
</evidence>
<dbReference type="PANTHER" id="PTHR30266:SF2">
    <property type="entry name" value="LARGE-CONDUCTANCE MECHANOSENSITIVE CHANNEL"/>
    <property type="match status" value="1"/>
</dbReference>
<dbReference type="OrthoDB" id="10010920at2759"/>
<keyword evidence="4" id="KW-0472">Membrane</keyword>
<reference evidence="5" key="1">
    <citation type="journal article" date="2021" name="J Fungi (Basel)">
        <title>Genomic and Metabolomic Analyses of the Marine Fungus Emericellopsis cladophorae: Insights into Saltwater Adaptability Mechanisms and Its Biosynthetic Potential.</title>
        <authorList>
            <person name="Goncalves M.F.M."/>
            <person name="Hilario S."/>
            <person name="Van de Peer Y."/>
            <person name="Esteves A.C."/>
            <person name="Alves A."/>
        </authorList>
    </citation>
    <scope>NUCLEOTIDE SEQUENCE</scope>
    <source>
        <strain evidence="5">MUM 19.33</strain>
    </source>
</reference>
<evidence type="ECO:0000256" key="1">
    <source>
        <dbReference type="ARBA" id="ARBA00004141"/>
    </source>
</evidence>
<comment type="subcellular location">
    <subcellularLocation>
        <location evidence="1">Membrane</location>
        <topology evidence="1">Multi-pass membrane protein</topology>
    </subcellularLocation>
</comment>
<dbReference type="PANTHER" id="PTHR30266">
    <property type="entry name" value="MECHANOSENSITIVE CHANNEL MSCL"/>
    <property type="match status" value="1"/>
</dbReference>